<accession>A0A7C8I4D6</accession>
<name>A0A7C8I4D6_9PLEO</name>
<evidence type="ECO:0000313" key="3">
    <source>
        <dbReference type="EMBL" id="KAF2867912.1"/>
    </source>
</evidence>
<dbReference type="Proteomes" id="UP000481861">
    <property type="component" value="Unassembled WGS sequence"/>
</dbReference>
<dbReference type="PANTHER" id="PTHR38790">
    <property type="entry name" value="2EXR DOMAIN-CONTAINING PROTEIN-RELATED"/>
    <property type="match status" value="1"/>
</dbReference>
<feature type="compositionally biased region" description="Polar residues" evidence="1">
    <location>
        <begin position="84"/>
        <end position="98"/>
    </location>
</feature>
<dbReference type="InterPro" id="IPR056632">
    <property type="entry name" value="DUF7730"/>
</dbReference>
<evidence type="ECO:0000256" key="1">
    <source>
        <dbReference type="SAM" id="MobiDB-lite"/>
    </source>
</evidence>
<sequence length="401" mass="46132">MSKRTYSRRNMSMMPETQNDANRKRPKPNTHASTSISSQLSPTVNTKMPPKSSKHRGPVSIPADEMDLDDDSSQPNKLAGALNTMKNKSVMQPTNRSIYGSREGFDSYMQQHNSENKSTNGAANKSRLRKNSFDRMQDSTDDDRKQAGGGPSTIKSRNSQPIVTDDESLEVSQESAKVSKITYIPKTYKATKSVPPRRNVQGQRIAAESKEHELWNDNQENSRFLRLPKDVRNQIYDLAFGGDTIVINYTNYETVEDNEEVKIVPRFKYHCSVFDKLINPFRLGKLDFSRSVSRNFTQLAGVSRQIYHETKNFPYSFNQWAFESHFIMFNFLALEKRLSRAQRMQIRRILLPNQLPHENLLQHMPALEKVYVLQDIYSRGWYKVVGEGKNVKLVKDSSYRG</sequence>
<feature type="compositionally biased region" description="Polar residues" evidence="1">
    <location>
        <begin position="153"/>
        <end position="162"/>
    </location>
</feature>
<feature type="compositionally biased region" description="Polar residues" evidence="1">
    <location>
        <begin position="30"/>
        <end position="46"/>
    </location>
</feature>
<dbReference type="PANTHER" id="PTHR38790:SF4">
    <property type="entry name" value="2EXR DOMAIN-CONTAINING PROTEIN"/>
    <property type="match status" value="1"/>
</dbReference>
<evidence type="ECO:0000313" key="4">
    <source>
        <dbReference type="Proteomes" id="UP000481861"/>
    </source>
</evidence>
<dbReference type="OrthoDB" id="5413827at2759"/>
<feature type="domain" description="DUF7730" evidence="2">
    <location>
        <begin position="218"/>
        <end position="367"/>
    </location>
</feature>
<reference evidence="3 4" key="1">
    <citation type="submission" date="2020-01" db="EMBL/GenBank/DDBJ databases">
        <authorList>
            <consortium name="DOE Joint Genome Institute"/>
            <person name="Haridas S."/>
            <person name="Albert R."/>
            <person name="Binder M."/>
            <person name="Bloem J."/>
            <person name="Labutti K."/>
            <person name="Salamov A."/>
            <person name="Andreopoulos B."/>
            <person name="Baker S.E."/>
            <person name="Barry K."/>
            <person name="Bills G."/>
            <person name="Bluhm B.H."/>
            <person name="Cannon C."/>
            <person name="Castanera R."/>
            <person name="Culley D.E."/>
            <person name="Daum C."/>
            <person name="Ezra D."/>
            <person name="Gonzalez J.B."/>
            <person name="Henrissat B."/>
            <person name="Kuo A."/>
            <person name="Liang C."/>
            <person name="Lipzen A."/>
            <person name="Lutzoni F."/>
            <person name="Magnuson J."/>
            <person name="Mondo S."/>
            <person name="Nolan M."/>
            <person name="Ohm R."/>
            <person name="Pangilinan J."/>
            <person name="Park H.-J.H."/>
            <person name="Ramirez L."/>
            <person name="Alfaro M."/>
            <person name="Sun H."/>
            <person name="Tritt A."/>
            <person name="Yoshinaga Y."/>
            <person name="Zwiers L.-H.L."/>
            <person name="Turgeon B.G."/>
            <person name="Goodwin S.B."/>
            <person name="Spatafora J.W."/>
            <person name="Crous P.W."/>
            <person name="Grigoriev I.V."/>
        </authorList>
    </citation>
    <scope>NUCLEOTIDE SEQUENCE [LARGE SCALE GENOMIC DNA]</scope>
    <source>
        <strain evidence="3 4">CBS 611.86</strain>
    </source>
</reference>
<evidence type="ECO:0000259" key="2">
    <source>
        <dbReference type="Pfam" id="PF24864"/>
    </source>
</evidence>
<dbReference type="EMBL" id="JAADJZ010000021">
    <property type="protein sequence ID" value="KAF2867912.1"/>
    <property type="molecule type" value="Genomic_DNA"/>
</dbReference>
<protein>
    <recommendedName>
        <fullName evidence="2">DUF7730 domain-containing protein</fullName>
    </recommendedName>
</protein>
<feature type="compositionally biased region" description="Polar residues" evidence="1">
    <location>
        <begin position="108"/>
        <end position="123"/>
    </location>
</feature>
<dbReference type="Pfam" id="PF24864">
    <property type="entry name" value="DUF7730"/>
    <property type="match status" value="1"/>
</dbReference>
<keyword evidence="4" id="KW-1185">Reference proteome</keyword>
<feature type="region of interest" description="Disordered" evidence="1">
    <location>
        <begin position="1"/>
        <end position="175"/>
    </location>
</feature>
<feature type="compositionally biased region" description="Basic and acidic residues" evidence="1">
    <location>
        <begin position="131"/>
        <end position="146"/>
    </location>
</feature>
<organism evidence="3 4">
    <name type="scientific">Massariosphaeria phaeospora</name>
    <dbReference type="NCBI Taxonomy" id="100035"/>
    <lineage>
        <taxon>Eukaryota</taxon>
        <taxon>Fungi</taxon>
        <taxon>Dikarya</taxon>
        <taxon>Ascomycota</taxon>
        <taxon>Pezizomycotina</taxon>
        <taxon>Dothideomycetes</taxon>
        <taxon>Pleosporomycetidae</taxon>
        <taxon>Pleosporales</taxon>
        <taxon>Pleosporales incertae sedis</taxon>
        <taxon>Massariosphaeria</taxon>
    </lineage>
</organism>
<gene>
    <name evidence="3" type="ORF">BDV95DRAFT_621823</name>
</gene>
<comment type="caution">
    <text evidence="3">The sequence shown here is derived from an EMBL/GenBank/DDBJ whole genome shotgun (WGS) entry which is preliminary data.</text>
</comment>
<dbReference type="AlphaFoldDB" id="A0A7C8I4D6"/>
<proteinExistence type="predicted"/>